<dbReference type="RefSeq" id="WP_094447957.1">
    <property type="nucleotide sequence ID" value="NZ_CP091802.1"/>
</dbReference>
<proteinExistence type="predicted"/>
<keyword evidence="3" id="KW-1185">Reference proteome</keyword>
<dbReference type="Proteomes" id="UP000216189">
    <property type="component" value="Unassembled WGS sequence"/>
</dbReference>
<accession>A0ABX4EKJ2</accession>
<keyword evidence="1" id="KW-1133">Transmembrane helix</keyword>
<feature type="transmembrane region" description="Helical" evidence="1">
    <location>
        <begin position="21"/>
        <end position="41"/>
    </location>
</feature>
<reference evidence="2 3" key="1">
    <citation type="submission" date="2017-08" db="EMBL/GenBank/DDBJ databases">
        <title>Comparative genomics of non-oral Prevotella species.</title>
        <authorList>
            <person name="Accetto T."/>
            <person name="Nograsek B."/>
            <person name="Avgustin G."/>
        </authorList>
    </citation>
    <scope>NUCLEOTIDE SEQUENCE [LARGE SCALE GENOMIC DNA]</scope>
    <source>
        <strain evidence="2 3">TC1-1</strain>
    </source>
</reference>
<keyword evidence="1" id="KW-0812">Transmembrane</keyword>
<evidence type="ECO:0000313" key="3">
    <source>
        <dbReference type="Proteomes" id="UP000216189"/>
    </source>
</evidence>
<protein>
    <submittedName>
        <fullName evidence="2">Uncharacterized protein</fullName>
    </submittedName>
</protein>
<sequence>MTYEEIWQKIKRMGQRDRKQLAYEMTLMGLNVGYVHPHYYFDAKGVHTILFYPKGSQYEIDDKDGTYYNTLKEIVENDEEIHVRVKRYAWLPRFINDWREGEIVKSYICSRYNGEWVNRWYRILPGKSLAGERPRSLFLSSQNGYQLVYKMTACHTDNNVQEMTFLKMETGK</sequence>
<comment type="caution">
    <text evidence="2">The sequence shown here is derived from an EMBL/GenBank/DDBJ whole genome shotgun (WGS) entry which is preliminary data.</text>
</comment>
<evidence type="ECO:0000256" key="1">
    <source>
        <dbReference type="SAM" id="Phobius"/>
    </source>
</evidence>
<name>A0ABX4EKJ2_SEGBR</name>
<keyword evidence="1" id="KW-0472">Membrane</keyword>
<dbReference type="EMBL" id="NPJF01000009">
    <property type="protein sequence ID" value="OYP57142.1"/>
    <property type="molecule type" value="Genomic_DNA"/>
</dbReference>
<evidence type="ECO:0000313" key="2">
    <source>
        <dbReference type="EMBL" id="OYP57142.1"/>
    </source>
</evidence>
<gene>
    <name evidence="2" type="ORF">CIK91_00890</name>
</gene>
<organism evidence="2 3">
    <name type="scientific">Segatella bryantii</name>
    <name type="common">Prevotella bryantii</name>
    <dbReference type="NCBI Taxonomy" id="77095"/>
    <lineage>
        <taxon>Bacteria</taxon>
        <taxon>Pseudomonadati</taxon>
        <taxon>Bacteroidota</taxon>
        <taxon>Bacteroidia</taxon>
        <taxon>Bacteroidales</taxon>
        <taxon>Prevotellaceae</taxon>
        <taxon>Segatella</taxon>
    </lineage>
</organism>